<dbReference type="PANTHER" id="PTHR43228:SF5">
    <property type="entry name" value="STAGE 0 SPORULATION PROTEIN A"/>
    <property type="match status" value="1"/>
</dbReference>
<keyword evidence="12 15" id="KW-0010">Activator</keyword>
<dbReference type="InterPro" id="IPR001789">
    <property type="entry name" value="Sig_transdc_resp-reg_receiver"/>
</dbReference>
<accession>A0A9D1SSB6</accession>
<evidence type="ECO:0000256" key="5">
    <source>
        <dbReference type="ARBA" id="ARBA00022553"/>
    </source>
</evidence>
<dbReference type="SUPFAM" id="SSF46894">
    <property type="entry name" value="C-terminal effector domain of the bipartite response regulators"/>
    <property type="match status" value="1"/>
</dbReference>
<dbReference type="Pfam" id="PF08769">
    <property type="entry name" value="Spo0A_C"/>
    <property type="match status" value="1"/>
</dbReference>
<dbReference type="InterPro" id="IPR011006">
    <property type="entry name" value="CheY-like_superfamily"/>
</dbReference>
<reference evidence="19" key="2">
    <citation type="journal article" date="2021" name="PeerJ">
        <title>Extensive microbial diversity within the chicken gut microbiome revealed by metagenomics and culture.</title>
        <authorList>
            <person name="Gilroy R."/>
            <person name="Ravi A."/>
            <person name="Getino M."/>
            <person name="Pursley I."/>
            <person name="Horton D.L."/>
            <person name="Alikhan N.F."/>
            <person name="Baker D."/>
            <person name="Gharbi K."/>
            <person name="Hall N."/>
            <person name="Watson M."/>
            <person name="Adriaenssens E.M."/>
            <person name="Foster-Nyarko E."/>
            <person name="Jarju S."/>
            <person name="Secka A."/>
            <person name="Antonio M."/>
            <person name="Oren A."/>
            <person name="Chaudhuri R.R."/>
            <person name="La Ragione R."/>
            <person name="Hildebrand F."/>
            <person name="Pallen M.J."/>
        </authorList>
    </citation>
    <scope>NUCLEOTIDE SEQUENCE</scope>
    <source>
        <strain evidence="19">ChiGjej2B2-16831</strain>
    </source>
</reference>
<dbReference type="InterPro" id="IPR052048">
    <property type="entry name" value="ST_Response_Regulator"/>
</dbReference>
<evidence type="ECO:0000256" key="6">
    <source>
        <dbReference type="ARBA" id="ARBA00022723"/>
    </source>
</evidence>
<dbReference type="InterPro" id="IPR016032">
    <property type="entry name" value="Sig_transdc_resp-reg_C-effctor"/>
</dbReference>
<keyword evidence="9 15" id="KW-0902">Two-component regulatory system</keyword>
<keyword evidence="13 15" id="KW-0804">Transcription</keyword>
<dbReference type="EMBL" id="DVNZ01000007">
    <property type="protein sequence ID" value="HIU93550.1"/>
    <property type="molecule type" value="Genomic_DNA"/>
</dbReference>
<dbReference type="SUPFAM" id="SSF52172">
    <property type="entry name" value="CheY-like"/>
    <property type="match status" value="1"/>
</dbReference>
<keyword evidence="8 15" id="KW-0749">Sporulation</keyword>
<reference evidence="19" key="1">
    <citation type="submission" date="2020-10" db="EMBL/GenBank/DDBJ databases">
        <authorList>
            <person name="Gilroy R."/>
        </authorList>
    </citation>
    <scope>NUCLEOTIDE SEQUENCE</scope>
    <source>
        <strain evidence="19">ChiGjej2B2-16831</strain>
    </source>
</reference>
<comment type="function">
    <text evidence="14 15">May play the central regulatory role in sporulation. It may be an element of the effector pathway responsible for the activation of sporulation genes in response to nutritional stress. Spo0A may act in concert with spo0H (a sigma factor) to control the expression of some genes that are critical to the sporulation process.</text>
</comment>
<dbReference type="GO" id="GO:0003677">
    <property type="term" value="F:DNA binding"/>
    <property type="evidence" value="ECO:0007669"/>
    <property type="project" value="UniProtKB-KW"/>
</dbReference>
<feature type="binding site" evidence="16">
    <location>
        <position position="10"/>
    </location>
    <ligand>
        <name>Ca(2+)</name>
        <dbReference type="ChEBI" id="CHEBI:29108"/>
    </ligand>
</feature>
<evidence type="ECO:0000256" key="13">
    <source>
        <dbReference type="ARBA" id="ARBA00023163"/>
    </source>
</evidence>
<sequence>MADFRVLIVDDNTSYLETMSGYFSAQERIEAVDTAADGREALDKLRAGRYDLLLLDLIMPHIDGLGVLEQLSLVCPELPPAVIVVSAMRNESMVRRCCALGARYFMVKPVEPEAVYRRALEAAEGEPQQGGLMGYAQPPRSLDEKITAVFLVAGIPAHIKGYHYLREGIRMVYYDPQKINRITKELYPGIAKRYGTSASKVERAIRHAIEVAWTRGRIENLNALFGYNVYGKNDKPTNGEFIALVADKLLMEEQSRERAV</sequence>
<dbReference type="PROSITE" id="PS50110">
    <property type="entry name" value="RESPONSE_REGULATORY"/>
    <property type="match status" value="1"/>
</dbReference>
<evidence type="ECO:0000256" key="16">
    <source>
        <dbReference type="PIRSR" id="PIRSR002937-1"/>
    </source>
</evidence>
<dbReference type="InterPro" id="IPR014879">
    <property type="entry name" value="Spo0A_C"/>
</dbReference>
<dbReference type="InterPro" id="IPR036388">
    <property type="entry name" value="WH-like_DNA-bd_sf"/>
</dbReference>
<evidence type="ECO:0000259" key="18">
    <source>
        <dbReference type="PROSITE" id="PS50110"/>
    </source>
</evidence>
<feature type="binding site" evidence="16">
    <location>
        <position position="56"/>
    </location>
    <ligand>
        <name>Ca(2+)</name>
        <dbReference type="ChEBI" id="CHEBI:29108"/>
    </ligand>
</feature>
<name>A0A9D1SSB6_9FIRM</name>
<keyword evidence="11 15" id="KW-0238">DNA-binding</keyword>
<dbReference type="AlphaFoldDB" id="A0A9D1SSB6"/>
<dbReference type="InterPro" id="IPR012052">
    <property type="entry name" value="Spore_0_A"/>
</dbReference>
<feature type="modified residue" description="4-aspartylphosphate" evidence="17">
    <location>
        <position position="56"/>
    </location>
</feature>
<evidence type="ECO:0000256" key="1">
    <source>
        <dbReference type="ARBA" id="ARBA00004496"/>
    </source>
</evidence>
<dbReference type="Gene3D" id="1.10.10.10">
    <property type="entry name" value="Winged helix-like DNA-binding domain superfamily/Winged helix DNA-binding domain"/>
    <property type="match status" value="1"/>
</dbReference>
<keyword evidence="4 15" id="KW-0678">Repressor</keyword>
<dbReference type="SMART" id="SM00448">
    <property type="entry name" value="REC"/>
    <property type="match status" value="1"/>
</dbReference>
<evidence type="ECO:0000256" key="15">
    <source>
        <dbReference type="PIRNR" id="PIRNR002937"/>
    </source>
</evidence>
<dbReference type="Pfam" id="PF00072">
    <property type="entry name" value="Response_reg"/>
    <property type="match status" value="1"/>
</dbReference>
<comment type="subcellular location">
    <subcellularLocation>
        <location evidence="1 15">Cytoplasm</location>
    </subcellularLocation>
</comment>
<protein>
    <recommendedName>
        <fullName evidence="2 15">Stage 0 sporulation protein A homolog</fullName>
    </recommendedName>
</protein>
<dbReference type="GO" id="GO:0051606">
    <property type="term" value="P:detection of stimulus"/>
    <property type="evidence" value="ECO:0007669"/>
    <property type="project" value="UniProtKB-UniRule"/>
</dbReference>
<dbReference type="PIRSF" id="PIRSF002937">
    <property type="entry name" value="Res_reg_Spo0A"/>
    <property type="match status" value="1"/>
</dbReference>
<dbReference type="GO" id="GO:0042173">
    <property type="term" value="P:regulation of sporulation resulting in formation of a cellular spore"/>
    <property type="evidence" value="ECO:0007669"/>
    <property type="project" value="InterPro"/>
</dbReference>
<dbReference type="GO" id="GO:0030435">
    <property type="term" value="P:sporulation resulting in formation of a cellular spore"/>
    <property type="evidence" value="ECO:0007669"/>
    <property type="project" value="UniProtKB-UniRule"/>
</dbReference>
<organism evidence="19 20">
    <name type="scientific">Candidatus Aphodomorpha intestinavium</name>
    <dbReference type="NCBI Taxonomy" id="2840672"/>
    <lineage>
        <taxon>Bacteria</taxon>
        <taxon>Bacillati</taxon>
        <taxon>Bacillota</taxon>
        <taxon>Clostridia</taxon>
        <taxon>Eubacteriales</taxon>
        <taxon>Candidatus Aphodomorpha</taxon>
    </lineage>
</organism>
<keyword evidence="6 15" id="KW-0479">Metal-binding</keyword>
<dbReference type="NCBIfam" id="TIGR02875">
    <property type="entry name" value="spore_0_A"/>
    <property type="match status" value="1"/>
</dbReference>
<evidence type="ECO:0000256" key="12">
    <source>
        <dbReference type="ARBA" id="ARBA00023159"/>
    </source>
</evidence>
<keyword evidence="10 15" id="KW-0805">Transcription regulation</keyword>
<feature type="binding site" evidence="16">
    <location>
        <position position="11"/>
    </location>
    <ligand>
        <name>Ca(2+)</name>
        <dbReference type="ChEBI" id="CHEBI:29108"/>
    </ligand>
</feature>
<keyword evidence="5 17" id="KW-0597">Phosphoprotein</keyword>
<evidence type="ECO:0000313" key="19">
    <source>
        <dbReference type="EMBL" id="HIU93550.1"/>
    </source>
</evidence>
<comment type="caution">
    <text evidence="19">The sequence shown here is derived from an EMBL/GenBank/DDBJ whole genome shotgun (WGS) entry which is preliminary data.</text>
</comment>
<evidence type="ECO:0000256" key="7">
    <source>
        <dbReference type="ARBA" id="ARBA00022837"/>
    </source>
</evidence>
<evidence type="ECO:0000256" key="11">
    <source>
        <dbReference type="ARBA" id="ARBA00023125"/>
    </source>
</evidence>
<evidence type="ECO:0000256" key="10">
    <source>
        <dbReference type="ARBA" id="ARBA00023015"/>
    </source>
</evidence>
<keyword evidence="3 15" id="KW-0963">Cytoplasm</keyword>
<dbReference type="GO" id="GO:0003700">
    <property type="term" value="F:DNA-binding transcription factor activity"/>
    <property type="evidence" value="ECO:0007669"/>
    <property type="project" value="InterPro"/>
</dbReference>
<evidence type="ECO:0000256" key="3">
    <source>
        <dbReference type="ARBA" id="ARBA00022490"/>
    </source>
</evidence>
<evidence type="ECO:0000256" key="8">
    <source>
        <dbReference type="ARBA" id="ARBA00022969"/>
    </source>
</evidence>
<proteinExistence type="predicted"/>
<evidence type="ECO:0000256" key="2">
    <source>
        <dbReference type="ARBA" id="ARBA00018672"/>
    </source>
</evidence>
<dbReference type="GO" id="GO:0000160">
    <property type="term" value="P:phosphorelay signal transduction system"/>
    <property type="evidence" value="ECO:0007669"/>
    <property type="project" value="UniProtKB-UniRule"/>
</dbReference>
<feature type="domain" description="Response regulatory" evidence="18">
    <location>
        <begin position="5"/>
        <end position="123"/>
    </location>
</feature>
<dbReference type="GO" id="GO:0005737">
    <property type="term" value="C:cytoplasm"/>
    <property type="evidence" value="ECO:0007669"/>
    <property type="project" value="UniProtKB-SubCell"/>
</dbReference>
<evidence type="ECO:0000256" key="9">
    <source>
        <dbReference type="ARBA" id="ARBA00023012"/>
    </source>
</evidence>
<evidence type="ECO:0000313" key="20">
    <source>
        <dbReference type="Proteomes" id="UP000824128"/>
    </source>
</evidence>
<dbReference type="GO" id="GO:0005509">
    <property type="term" value="F:calcium ion binding"/>
    <property type="evidence" value="ECO:0007669"/>
    <property type="project" value="UniProtKB-UniRule"/>
</dbReference>
<evidence type="ECO:0000256" key="14">
    <source>
        <dbReference type="ARBA" id="ARBA00024867"/>
    </source>
</evidence>
<dbReference type="PANTHER" id="PTHR43228">
    <property type="entry name" value="TWO-COMPONENT RESPONSE REGULATOR"/>
    <property type="match status" value="1"/>
</dbReference>
<dbReference type="Gene3D" id="3.40.50.2300">
    <property type="match status" value="1"/>
</dbReference>
<gene>
    <name evidence="19" type="primary">spo0A</name>
    <name evidence="19" type="ORF">IAD24_00180</name>
</gene>
<keyword evidence="7 15" id="KW-0106">Calcium</keyword>
<dbReference type="Proteomes" id="UP000824128">
    <property type="component" value="Unassembled WGS sequence"/>
</dbReference>
<evidence type="ECO:0000256" key="17">
    <source>
        <dbReference type="PROSITE-ProRule" id="PRU00169"/>
    </source>
</evidence>
<evidence type="ECO:0000256" key="4">
    <source>
        <dbReference type="ARBA" id="ARBA00022491"/>
    </source>
</evidence>
<comment type="cofactor">
    <cofactor evidence="15 16">
        <name>Ca(2+)</name>
        <dbReference type="ChEBI" id="CHEBI:29108"/>
    </cofactor>
    <text evidence="15 16">Binds 1 Ca(2+) ion per subunit.</text>
</comment>